<dbReference type="GO" id="GO:0007166">
    <property type="term" value="P:cell surface receptor signaling pathway"/>
    <property type="evidence" value="ECO:0007669"/>
    <property type="project" value="TreeGrafter"/>
</dbReference>
<accession>A0AAD9DV88</accession>
<feature type="transmembrane region" description="Helical" evidence="11">
    <location>
        <begin position="567"/>
        <end position="593"/>
    </location>
</feature>
<dbReference type="InterPro" id="IPR051713">
    <property type="entry name" value="T-cell_Activation_Regulation"/>
</dbReference>
<dbReference type="PROSITE" id="PS50835">
    <property type="entry name" value="IG_LIKE"/>
    <property type="match status" value="1"/>
</dbReference>
<evidence type="ECO:0000256" key="7">
    <source>
        <dbReference type="ARBA" id="ARBA00023157"/>
    </source>
</evidence>
<evidence type="ECO:0000256" key="3">
    <source>
        <dbReference type="ARBA" id="ARBA00022692"/>
    </source>
</evidence>
<evidence type="ECO:0000313" key="14">
    <source>
        <dbReference type="Proteomes" id="UP001239994"/>
    </source>
</evidence>
<keyword evidence="8" id="KW-0675">Receptor</keyword>
<dbReference type="InterPro" id="IPR013106">
    <property type="entry name" value="Ig_V-set"/>
</dbReference>
<evidence type="ECO:0000256" key="8">
    <source>
        <dbReference type="ARBA" id="ARBA00023170"/>
    </source>
</evidence>
<dbReference type="AlphaFoldDB" id="A0AAD9DV88"/>
<feature type="domain" description="Ig-like" evidence="12">
    <location>
        <begin position="1"/>
        <end position="94"/>
    </location>
</feature>
<dbReference type="Gene3D" id="2.60.40.10">
    <property type="entry name" value="Immunoglobulins"/>
    <property type="match status" value="1"/>
</dbReference>
<gene>
    <name evidence="13" type="ORF">P4O66_011318</name>
</gene>
<dbReference type="GO" id="GO:0031295">
    <property type="term" value="P:T cell costimulation"/>
    <property type="evidence" value="ECO:0007669"/>
    <property type="project" value="TreeGrafter"/>
</dbReference>
<dbReference type="GO" id="GO:0006955">
    <property type="term" value="P:immune response"/>
    <property type="evidence" value="ECO:0007669"/>
    <property type="project" value="TreeGrafter"/>
</dbReference>
<dbReference type="Pfam" id="PF07686">
    <property type="entry name" value="V-set"/>
    <property type="match status" value="1"/>
</dbReference>
<evidence type="ECO:0000256" key="4">
    <source>
        <dbReference type="ARBA" id="ARBA00022729"/>
    </source>
</evidence>
<evidence type="ECO:0000313" key="13">
    <source>
        <dbReference type="EMBL" id="KAK1794448.1"/>
    </source>
</evidence>
<keyword evidence="3 11" id="KW-0812">Transmembrane</keyword>
<sequence length="654" mass="74514">MLLCYVQTPIPVEELEVEWRRTDSETIVHLFQDGESQPESQDQAYHDRAHFFTEDIAHGNFSLLLTDVTSKDTGVYKCVVYRNQESNETLIEIMMGISAIHNLELFLCACVCLCGISLLLVCIPWSCFKEDSKELLNLQFFFISSLYNHIVKIQHGLVFCPNIVMFLAFILWGQLEGKHSLEDTSKCIHTSRPSGPAADRRSHTSKCPGLTADRCIHAPGPAIECHSRTPWTSLVLVLVQRTTLTACAWNGGSHSKFPCLTSGLFLCLVLDLSLGLFLTTPILRVHLQTRREEHEDVLLSWQYNIELGYYDCMVTSSSTIIVKFTDDTVVMGLISDNNERAYLEEINLLENWCQENNLLNFSKTNKLIVDCSKKQEQHYQPVRINGTTVERVDSFRYLGVHILQDLSWSRNNQLPGSSASLLPQTPKRLQTALQVLRRIFPLEYTIMMIAIGILTLILFTVCPIILLLSSYVFFTLLQDKLPDALFRYFLRLFDIGLGVLFAMSLYSLYLIFYWRENIKYSMGLIFDNVLLVILTVLAFAELNITEHRTVVISSETPPFLSCISVPFSRLCMCGVAVLFLVNSITLSAELILSRNGKRTIEDLQVILLPFEWVFALGCIIAMFVVEFSGENGRWRQSHKHQNKQIITEDLVGIR</sequence>
<dbReference type="FunFam" id="2.60.40.10:FF:000142">
    <property type="entry name" value="V-set domain-containing T-cell activation inhibitor 1"/>
    <property type="match status" value="1"/>
</dbReference>
<keyword evidence="14" id="KW-1185">Reference proteome</keyword>
<proteinExistence type="predicted"/>
<dbReference type="GO" id="GO:0009897">
    <property type="term" value="C:external side of plasma membrane"/>
    <property type="evidence" value="ECO:0007669"/>
    <property type="project" value="TreeGrafter"/>
</dbReference>
<organism evidence="13 14">
    <name type="scientific">Electrophorus voltai</name>
    <dbReference type="NCBI Taxonomy" id="2609070"/>
    <lineage>
        <taxon>Eukaryota</taxon>
        <taxon>Metazoa</taxon>
        <taxon>Chordata</taxon>
        <taxon>Craniata</taxon>
        <taxon>Vertebrata</taxon>
        <taxon>Euteleostomi</taxon>
        <taxon>Actinopterygii</taxon>
        <taxon>Neopterygii</taxon>
        <taxon>Teleostei</taxon>
        <taxon>Ostariophysi</taxon>
        <taxon>Gymnotiformes</taxon>
        <taxon>Gymnotoidei</taxon>
        <taxon>Gymnotidae</taxon>
        <taxon>Electrophorus</taxon>
    </lineage>
</organism>
<name>A0AAD9DV88_9TELE</name>
<dbReference type="PANTHER" id="PTHR25466:SF14">
    <property type="entry name" value="BUTYROPHILIN SUBFAMILY 2 MEMBER A2-LIKE-RELATED"/>
    <property type="match status" value="1"/>
</dbReference>
<dbReference type="SUPFAM" id="SSF48726">
    <property type="entry name" value="Immunoglobulin"/>
    <property type="match status" value="1"/>
</dbReference>
<feature type="transmembrane region" description="Helical" evidence="11">
    <location>
        <begin position="524"/>
        <end position="544"/>
    </location>
</feature>
<dbReference type="EMBL" id="JAROKS010000017">
    <property type="protein sequence ID" value="KAK1794448.1"/>
    <property type="molecule type" value="Genomic_DNA"/>
</dbReference>
<dbReference type="Proteomes" id="UP001239994">
    <property type="component" value="Unassembled WGS sequence"/>
</dbReference>
<dbReference type="InterPro" id="IPR013783">
    <property type="entry name" value="Ig-like_fold"/>
</dbReference>
<evidence type="ECO:0000256" key="5">
    <source>
        <dbReference type="ARBA" id="ARBA00022989"/>
    </source>
</evidence>
<evidence type="ECO:0000256" key="1">
    <source>
        <dbReference type="ARBA" id="ARBA00004251"/>
    </source>
</evidence>
<feature type="transmembrane region" description="Helical" evidence="11">
    <location>
        <begin position="446"/>
        <end position="468"/>
    </location>
</feature>
<keyword evidence="5 11" id="KW-1133">Transmembrane helix</keyword>
<keyword evidence="6 11" id="KW-0472">Membrane</keyword>
<dbReference type="InterPro" id="IPR007110">
    <property type="entry name" value="Ig-like_dom"/>
</dbReference>
<protein>
    <recommendedName>
        <fullName evidence="12">Ig-like domain-containing protein</fullName>
    </recommendedName>
</protein>
<keyword evidence="2" id="KW-1003">Cell membrane</keyword>
<comment type="subcellular location">
    <subcellularLocation>
        <location evidence="1">Cell membrane</location>
        <topology evidence="1">Single-pass type I membrane protein</topology>
    </subcellularLocation>
</comment>
<dbReference type="GO" id="GO:0071222">
    <property type="term" value="P:cellular response to lipopolysaccharide"/>
    <property type="evidence" value="ECO:0007669"/>
    <property type="project" value="TreeGrafter"/>
</dbReference>
<keyword evidence="4" id="KW-0732">Signal</keyword>
<evidence type="ECO:0000256" key="2">
    <source>
        <dbReference type="ARBA" id="ARBA00022475"/>
    </source>
</evidence>
<keyword evidence="10" id="KW-0393">Immunoglobulin domain</keyword>
<evidence type="ECO:0000256" key="6">
    <source>
        <dbReference type="ARBA" id="ARBA00023136"/>
    </source>
</evidence>
<evidence type="ECO:0000256" key="10">
    <source>
        <dbReference type="ARBA" id="ARBA00023319"/>
    </source>
</evidence>
<dbReference type="PANTHER" id="PTHR25466">
    <property type="entry name" value="T-LYMPHOCYTE ACTIVATION ANTIGEN"/>
    <property type="match status" value="1"/>
</dbReference>
<evidence type="ECO:0000259" key="12">
    <source>
        <dbReference type="PROSITE" id="PS50835"/>
    </source>
</evidence>
<keyword evidence="7" id="KW-1015">Disulfide bond</keyword>
<dbReference type="InterPro" id="IPR036179">
    <property type="entry name" value="Ig-like_dom_sf"/>
</dbReference>
<evidence type="ECO:0000256" key="9">
    <source>
        <dbReference type="ARBA" id="ARBA00023180"/>
    </source>
</evidence>
<comment type="caution">
    <text evidence="13">The sequence shown here is derived from an EMBL/GenBank/DDBJ whole genome shotgun (WGS) entry which is preliminary data.</text>
</comment>
<feature type="transmembrane region" description="Helical" evidence="11">
    <location>
        <begin position="263"/>
        <end position="283"/>
    </location>
</feature>
<keyword evidence="9" id="KW-0325">Glycoprotein</keyword>
<dbReference type="GO" id="GO:0042102">
    <property type="term" value="P:positive regulation of T cell proliferation"/>
    <property type="evidence" value="ECO:0007669"/>
    <property type="project" value="TreeGrafter"/>
</dbReference>
<reference evidence="13" key="1">
    <citation type="submission" date="2023-03" db="EMBL/GenBank/DDBJ databases">
        <title>Electrophorus voltai genome.</title>
        <authorList>
            <person name="Bian C."/>
        </authorList>
    </citation>
    <scope>NUCLEOTIDE SEQUENCE</scope>
    <source>
        <strain evidence="13">CB-2022</strain>
        <tissue evidence="13">Muscle</tissue>
    </source>
</reference>
<feature type="transmembrane region" description="Helical" evidence="11">
    <location>
        <begin position="488"/>
        <end position="512"/>
    </location>
</feature>
<feature type="transmembrane region" description="Helical" evidence="11">
    <location>
        <begin position="103"/>
        <end position="126"/>
    </location>
</feature>
<feature type="transmembrane region" description="Helical" evidence="11">
    <location>
        <begin position="605"/>
        <end position="625"/>
    </location>
</feature>
<evidence type="ECO:0000256" key="11">
    <source>
        <dbReference type="SAM" id="Phobius"/>
    </source>
</evidence>
<feature type="transmembrane region" description="Helical" evidence="11">
    <location>
        <begin position="146"/>
        <end position="172"/>
    </location>
</feature>
<dbReference type="GO" id="GO:0042130">
    <property type="term" value="P:negative regulation of T cell proliferation"/>
    <property type="evidence" value="ECO:0007669"/>
    <property type="project" value="TreeGrafter"/>
</dbReference>